<feature type="non-terminal residue" evidence="7">
    <location>
        <position position="651"/>
    </location>
</feature>
<evidence type="ECO:0000313" key="7">
    <source>
        <dbReference type="EMBL" id="OTF76100.1"/>
    </source>
</evidence>
<evidence type="ECO:0000313" key="8">
    <source>
        <dbReference type="Proteomes" id="UP000194236"/>
    </source>
</evidence>
<accession>A0A1Y3B5I7</accession>
<dbReference type="EMBL" id="MUJZ01039069">
    <property type="protein sequence ID" value="OTF76100.1"/>
    <property type="molecule type" value="Genomic_DNA"/>
</dbReference>
<evidence type="ECO:0000256" key="2">
    <source>
        <dbReference type="ARBA" id="ARBA00022490"/>
    </source>
</evidence>
<protein>
    <submittedName>
        <fullName evidence="7">Chromosome segregation ATPase-like protein</fullName>
    </submittedName>
</protein>
<dbReference type="GO" id="GO:0005813">
    <property type="term" value="C:centrosome"/>
    <property type="evidence" value="ECO:0007669"/>
    <property type="project" value="UniProtKB-SubCell"/>
</dbReference>
<evidence type="ECO:0000256" key="6">
    <source>
        <dbReference type="SAM" id="MobiDB-lite"/>
    </source>
</evidence>
<dbReference type="AlphaFoldDB" id="A0A1Y3B5I7"/>
<comment type="subcellular location">
    <subcellularLocation>
        <location evidence="1">Cytoplasm</location>
        <location evidence="1">Cytoskeleton</location>
        <location evidence="1">Microtubule organizing center</location>
        <location evidence="1">Centrosome</location>
    </subcellularLocation>
</comment>
<evidence type="ECO:0000256" key="1">
    <source>
        <dbReference type="ARBA" id="ARBA00004300"/>
    </source>
</evidence>
<feature type="compositionally biased region" description="Basic and acidic residues" evidence="6">
    <location>
        <begin position="532"/>
        <end position="543"/>
    </location>
</feature>
<reference evidence="7 8" key="1">
    <citation type="submission" date="2017-03" db="EMBL/GenBank/DDBJ databases">
        <title>Genome Survey of Euroglyphus maynei.</title>
        <authorList>
            <person name="Arlian L.G."/>
            <person name="Morgan M.S."/>
            <person name="Rider S.D."/>
        </authorList>
    </citation>
    <scope>NUCLEOTIDE SEQUENCE [LARGE SCALE GENOMIC DNA]</scope>
    <source>
        <strain evidence="7">Arlian Lab</strain>
        <tissue evidence="7">Whole body</tissue>
    </source>
</reference>
<evidence type="ECO:0000256" key="5">
    <source>
        <dbReference type="SAM" id="Coils"/>
    </source>
</evidence>
<dbReference type="InterPro" id="IPR028745">
    <property type="entry name" value="AKAP9/Pericentrin"/>
</dbReference>
<dbReference type="OrthoDB" id="2020852at2759"/>
<comment type="caution">
    <text evidence="7">The sequence shown here is derived from an EMBL/GenBank/DDBJ whole genome shotgun (WGS) entry which is preliminary data.</text>
</comment>
<sequence>TTTTTNSNDIEDDVVLGASRRLRLAVERVLKILANTLEQQKQDYEELRREKDELRIEFHEECQRSDQLTRQLMEKEQTMKQLENEKKLFQDQLIDYNEIRLQQQCLQDKLEQYEHERDRFMMDNKRLEMERKSFDKGLPQLHQKLLKENETLNRDIRDLQQEKKDLLSRINNLTADVENVRMEKELIIENKNSEFEELLSQMDAKEKNLNSLKRFIDEQTQEREMERDEFNRELAVLKDKLKEREKVENKLRSQLRSMESQMAIFTDDGKQHDEQIDELNKTIKDLNQKLSESNSTKRHLETEVERNNRIEKELRSRLKQLSTVLQVRLNDETNWNEVIAAIDQFVMAKSSTITTTATPTKVFGVRKSQQESSTSDNLDNSIFTTIKLMDDRIIDLNTNIGSLQMTNDQMKNDLQSKIELIERMEQLKPKMECLEKNIAELNKTNELLQQEINASHMKCSQLKVKLDSSVDIQEFKQVVQELQGKLNAEKCHTESVVMKLEQANRHVNELTEKLDAYKKEIRSFKELLKSHDHNVDNNDKDQRMTSQHHQHRNSKDLTIEMAKLNDQIDMKDKTILLLQNNIEILKTKLETMQQERDIYHERIKSSDDSRNKITIYEKNMEKLRLQNKISSDKITYLELEIQNLRKKIELL</sequence>
<keyword evidence="3 5" id="KW-0175">Coiled coil</keyword>
<dbReference type="GO" id="GO:0060090">
    <property type="term" value="F:molecular adaptor activity"/>
    <property type="evidence" value="ECO:0007669"/>
    <property type="project" value="InterPro"/>
</dbReference>
<feature type="coiled-coil region" evidence="5">
    <location>
        <begin position="407"/>
        <end position="458"/>
    </location>
</feature>
<keyword evidence="2" id="KW-0963">Cytoplasm</keyword>
<evidence type="ECO:0000256" key="4">
    <source>
        <dbReference type="ARBA" id="ARBA00023212"/>
    </source>
</evidence>
<dbReference type="PANTHER" id="PTHR44981">
    <property type="entry name" value="PERICENTRIN-LIKE PROTEIN, ISOFORM F"/>
    <property type="match status" value="1"/>
</dbReference>
<evidence type="ECO:0000256" key="3">
    <source>
        <dbReference type="ARBA" id="ARBA00023054"/>
    </source>
</evidence>
<feature type="coiled-coil region" evidence="5">
    <location>
        <begin position="575"/>
        <end position="626"/>
    </location>
</feature>
<organism evidence="7 8">
    <name type="scientific">Euroglyphus maynei</name>
    <name type="common">Mayne's house dust mite</name>
    <dbReference type="NCBI Taxonomy" id="6958"/>
    <lineage>
        <taxon>Eukaryota</taxon>
        <taxon>Metazoa</taxon>
        <taxon>Ecdysozoa</taxon>
        <taxon>Arthropoda</taxon>
        <taxon>Chelicerata</taxon>
        <taxon>Arachnida</taxon>
        <taxon>Acari</taxon>
        <taxon>Acariformes</taxon>
        <taxon>Sarcoptiformes</taxon>
        <taxon>Astigmata</taxon>
        <taxon>Psoroptidia</taxon>
        <taxon>Analgoidea</taxon>
        <taxon>Pyroglyphidae</taxon>
        <taxon>Pyroglyphinae</taxon>
        <taxon>Euroglyphus</taxon>
    </lineage>
</organism>
<dbReference type="PANTHER" id="PTHR44981:SF2">
    <property type="entry name" value="PERICENTRIN-LIKE PROTEIN, ISOFORM F"/>
    <property type="match status" value="1"/>
</dbReference>
<keyword evidence="8" id="KW-1185">Reference proteome</keyword>
<dbReference type="GO" id="GO:0007165">
    <property type="term" value="P:signal transduction"/>
    <property type="evidence" value="ECO:0007669"/>
    <property type="project" value="InterPro"/>
</dbReference>
<feature type="coiled-coil region" evidence="5">
    <location>
        <begin position="30"/>
        <end position="303"/>
    </location>
</feature>
<keyword evidence="4" id="KW-0206">Cytoskeleton</keyword>
<feature type="region of interest" description="Disordered" evidence="6">
    <location>
        <begin position="532"/>
        <end position="554"/>
    </location>
</feature>
<gene>
    <name evidence="7" type="ORF">BLA29_002957</name>
</gene>
<name>A0A1Y3B5I7_EURMA</name>
<feature type="non-terminal residue" evidence="7">
    <location>
        <position position="1"/>
    </location>
</feature>
<proteinExistence type="predicted"/>
<dbReference type="Proteomes" id="UP000194236">
    <property type="component" value="Unassembled WGS sequence"/>
</dbReference>